<dbReference type="EMBL" id="CP001721">
    <property type="protein sequence ID" value="ACV51782.1"/>
    <property type="molecule type" value="Genomic_DNA"/>
</dbReference>
<dbReference type="HOGENOM" id="CLU_873877_0_0_11"/>
<dbReference type="KEGG" id="apv:Apar_1358"/>
<keyword evidence="3" id="KW-1185">Reference proteome</keyword>
<dbReference type="Proteomes" id="UP000000960">
    <property type="component" value="Chromosome"/>
</dbReference>
<protein>
    <recommendedName>
        <fullName evidence="1">WYL domain-containing protein</fullName>
    </recommendedName>
</protein>
<evidence type="ECO:0000313" key="2">
    <source>
        <dbReference type="EMBL" id="ACV51782.1"/>
    </source>
</evidence>
<dbReference type="GeneID" id="84806875"/>
<dbReference type="OrthoDB" id="3171994at2"/>
<sequence length="329" mass="37237">MAVKNTSLGRKNISSLVYKLVLLAAALRDSFDSVELNAVQSRFDISTEEATVLMELLQLTGENGYLPLPLTEDQDTLTLVGESPFKTRRLVLTKEEVLALKEAFTALALPKESIFWKLIKSPYAPSSVLSNSSSTSLVTKSYSEEVDVFLTCSNAIAESQVISFEYHSELTAEETQYDKNFAINQREILPHHLLYGENGWLIEGIDLNLKQQRVFRLNRMRRIETHPASLIQRKLVENVKEAVPQEKTQIVRLVFLDKNALMQYSWPGLKTVRNQRNAAEIKATIPYYGGTWLLQRLIALKGKVRTEDETVMQAMHNYAASLLAAEEQL</sequence>
<evidence type="ECO:0000259" key="1">
    <source>
        <dbReference type="Pfam" id="PF13280"/>
    </source>
</evidence>
<dbReference type="STRING" id="521095.Apar_1358"/>
<organism evidence="2 3">
    <name type="scientific">Lancefieldella parvula (strain ATCC 33793 / DSM 20469 / CCUG 32760 / JCM 10300 / KCTC 3663 / VPI 0546 / 1246)</name>
    <name type="common">Atopobium parvulum</name>
    <dbReference type="NCBI Taxonomy" id="521095"/>
    <lineage>
        <taxon>Bacteria</taxon>
        <taxon>Bacillati</taxon>
        <taxon>Actinomycetota</taxon>
        <taxon>Coriobacteriia</taxon>
        <taxon>Coriobacteriales</taxon>
        <taxon>Atopobiaceae</taxon>
        <taxon>Lancefieldella</taxon>
    </lineage>
</organism>
<feature type="domain" description="WYL" evidence="1">
    <location>
        <begin position="148"/>
        <end position="224"/>
    </location>
</feature>
<dbReference type="eggNOG" id="COG2378">
    <property type="taxonomic scope" value="Bacteria"/>
</dbReference>
<gene>
    <name evidence="2" type="ordered locus">Apar_1358</name>
</gene>
<name>C8W8J1_LANP1</name>
<dbReference type="PROSITE" id="PS52050">
    <property type="entry name" value="WYL"/>
    <property type="match status" value="1"/>
</dbReference>
<reference evidence="2 3" key="1">
    <citation type="journal article" date="2009" name="Stand. Genomic Sci.">
        <title>Complete genome sequence of Atopobium parvulum type strain (IPP 1246).</title>
        <authorList>
            <person name="Copeland A."/>
            <person name="Sikorski J."/>
            <person name="Lapidus A."/>
            <person name="Nolan M."/>
            <person name="Del Rio T.G."/>
            <person name="Lucas S."/>
            <person name="Chen F."/>
            <person name="Tice H."/>
            <person name="Pitluck S."/>
            <person name="Cheng J.F."/>
            <person name="Pukall R."/>
            <person name="Chertkov O."/>
            <person name="Brettin T."/>
            <person name="Han C."/>
            <person name="Detter J.C."/>
            <person name="Kuske C."/>
            <person name="Bruce D."/>
            <person name="Goodwin L."/>
            <person name="Ivanova N."/>
            <person name="Mavromatis K."/>
            <person name="Mikhailova N."/>
            <person name="Chen A."/>
            <person name="Palaniappan K."/>
            <person name="Chain P."/>
            <person name="Rohde M."/>
            <person name="Goker M."/>
            <person name="Bristow J."/>
            <person name="Eisen J.A."/>
            <person name="Markowitz V."/>
            <person name="Hugenholtz P."/>
            <person name="Kyrpides N.C."/>
            <person name="Klenk H.P."/>
            <person name="Detter J.C."/>
        </authorList>
    </citation>
    <scope>NUCLEOTIDE SEQUENCE [LARGE SCALE GENOMIC DNA]</scope>
    <source>
        <strain evidence="3">ATCC 33793 / DSM 20469 / CCUG 32760 / JCM 10300 / KCTC 3663 / VPI 0546 / 1246</strain>
    </source>
</reference>
<proteinExistence type="predicted"/>
<dbReference type="AlphaFoldDB" id="C8W8J1"/>
<accession>C8W8J1</accession>
<dbReference type="Pfam" id="PF13280">
    <property type="entry name" value="WYL"/>
    <property type="match status" value="1"/>
</dbReference>
<dbReference type="InterPro" id="IPR026881">
    <property type="entry name" value="WYL_dom"/>
</dbReference>
<dbReference type="RefSeq" id="WP_012809438.1">
    <property type="nucleotide sequence ID" value="NC_013203.1"/>
</dbReference>
<evidence type="ECO:0000313" key="3">
    <source>
        <dbReference type="Proteomes" id="UP000000960"/>
    </source>
</evidence>